<gene>
    <name evidence="1" type="ORF">HETIRDRAFT_456564</name>
</gene>
<accession>W4KLJ6</accession>
<dbReference type="eggNOG" id="ENOG502SMIR">
    <property type="taxonomic scope" value="Eukaryota"/>
</dbReference>
<evidence type="ECO:0000313" key="2">
    <source>
        <dbReference type="Proteomes" id="UP000030671"/>
    </source>
</evidence>
<dbReference type="HOGENOM" id="CLU_039327_0_0_1"/>
<proteinExistence type="predicted"/>
<dbReference type="SUPFAM" id="SSF52047">
    <property type="entry name" value="RNI-like"/>
    <property type="match status" value="1"/>
</dbReference>
<dbReference type="AlphaFoldDB" id="W4KLJ6"/>
<dbReference type="OrthoDB" id="2522283at2759"/>
<organism evidence="1 2">
    <name type="scientific">Heterobasidion irregulare (strain TC 32-1)</name>
    <dbReference type="NCBI Taxonomy" id="747525"/>
    <lineage>
        <taxon>Eukaryota</taxon>
        <taxon>Fungi</taxon>
        <taxon>Dikarya</taxon>
        <taxon>Basidiomycota</taxon>
        <taxon>Agaricomycotina</taxon>
        <taxon>Agaricomycetes</taxon>
        <taxon>Russulales</taxon>
        <taxon>Bondarzewiaceae</taxon>
        <taxon>Heterobasidion</taxon>
        <taxon>Heterobasidion annosum species complex</taxon>
    </lineage>
</organism>
<dbReference type="KEGG" id="hir:HETIRDRAFT_456564"/>
<dbReference type="InterPro" id="IPR032675">
    <property type="entry name" value="LRR_dom_sf"/>
</dbReference>
<evidence type="ECO:0008006" key="3">
    <source>
        <dbReference type="Google" id="ProtNLM"/>
    </source>
</evidence>
<evidence type="ECO:0000313" key="1">
    <source>
        <dbReference type="EMBL" id="ETW86574.1"/>
    </source>
</evidence>
<dbReference type="GeneID" id="20676753"/>
<dbReference type="RefSeq" id="XP_009540582.1">
    <property type="nucleotide sequence ID" value="XM_009542287.1"/>
</dbReference>
<sequence length="450" mass="49084">MGYINVSALWFWPFMPAAAPKIDGTTDLTQIYPPCPRPVPEIQAKDPKPVPLPAEMIVSILEAAYYTPTLEPDTDLLLACSVVCKAWAAPAQTLLFQSIILRSQRAYIAFSEAVDCSTERGRALGQCVHSLRAIIDPSQPFRLLPRSFARTATLCPNLQEIDLSLYGARAIESEASEYPLSLERSKAPMSSFDATTLSLLRAGPAITSLRFSNWSENADALPQLLSIWPSLRSLTLRGLPPLMSEPPAQAALFPSALHTLHLNLQPAPSPEFLDWLLHTTRSASSLRSLELARQPDPRVLEKLLTAHGSTLTSLALPAIRSAELSMVTSACPHLAALRIEHPWAGPAIFRRAPKELSRIALGIDEGTPLGPVLDLVRSREAVSAVTVLVWRTGENHPQVGDLRKLCVSKGVEIRVVKNVEQFRALVRADPAPCSTVLDHHNDVALTGVEC</sequence>
<reference evidence="1 2" key="1">
    <citation type="journal article" date="2012" name="New Phytol.">
        <title>Insight into trade-off between wood decay and parasitism from the genome of a fungal forest pathogen.</title>
        <authorList>
            <person name="Olson A."/>
            <person name="Aerts A."/>
            <person name="Asiegbu F."/>
            <person name="Belbahri L."/>
            <person name="Bouzid O."/>
            <person name="Broberg A."/>
            <person name="Canback B."/>
            <person name="Coutinho P.M."/>
            <person name="Cullen D."/>
            <person name="Dalman K."/>
            <person name="Deflorio G."/>
            <person name="van Diepen L.T."/>
            <person name="Dunand C."/>
            <person name="Duplessis S."/>
            <person name="Durling M."/>
            <person name="Gonthier P."/>
            <person name="Grimwood J."/>
            <person name="Fossdal C.G."/>
            <person name="Hansson D."/>
            <person name="Henrissat B."/>
            <person name="Hietala A."/>
            <person name="Himmelstrand K."/>
            <person name="Hoffmeister D."/>
            <person name="Hogberg N."/>
            <person name="James T.Y."/>
            <person name="Karlsson M."/>
            <person name="Kohler A."/>
            <person name="Kues U."/>
            <person name="Lee Y.H."/>
            <person name="Lin Y.C."/>
            <person name="Lind M."/>
            <person name="Lindquist E."/>
            <person name="Lombard V."/>
            <person name="Lucas S."/>
            <person name="Lunden K."/>
            <person name="Morin E."/>
            <person name="Murat C."/>
            <person name="Park J."/>
            <person name="Raffaello T."/>
            <person name="Rouze P."/>
            <person name="Salamov A."/>
            <person name="Schmutz J."/>
            <person name="Solheim H."/>
            <person name="Stahlberg J."/>
            <person name="Velez H."/>
            <person name="de Vries R.P."/>
            <person name="Wiebenga A."/>
            <person name="Woodward S."/>
            <person name="Yakovlev I."/>
            <person name="Garbelotto M."/>
            <person name="Martin F."/>
            <person name="Grigoriev I.V."/>
            <person name="Stenlid J."/>
        </authorList>
    </citation>
    <scope>NUCLEOTIDE SEQUENCE [LARGE SCALE GENOMIC DNA]</scope>
    <source>
        <strain evidence="1 2">TC 32-1</strain>
    </source>
</reference>
<protein>
    <recommendedName>
        <fullName evidence="3">F-box domain-containing protein</fullName>
    </recommendedName>
</protein>
<dbReference type="Gene3D" id="3.80.10.10">
    <property type="entry name" value="Ribonuclease Inhibitor"/>
    <property type="match status" value="1"/>
</dbReference>
<dbReference type="STRING" id="747525.W4KLJ6"/>
<dbReference type="Proteomes" id="UP000030671">
    <property type="component" value="Unassembled WGS sequence"/>
</dbReference>
<name>W4KLJ6_HETIT</name>
<dbReference type="EMBL" id="KI925454">
    <property type="protein sequence ID" value="ETW86574.1"/>
    <property type="molecule type" value="Genomic_DNA"/>
</dbReference>
<keyword evidence="2" id="KW-1185">Reference proteome</keyword>
<dbReference type="InParanoid" id="W4KLJ6"/>